<dbReference type="InParanoid" id="A0A2J6TMA7"/>
<feature type="compositionally biased region" description="Low complexity" evidence="1">
    <location>
        <begin position="510"/>
        <end position="523"/>
    </location>
</feature>
<feature type="compositionally biased region" description="Basic and acidic residues" evidence="1">
    <location>
        <begin position="145"/>
        <end position="155"/>
    </location>
</feature>
<dbReference type="Proteomes" id="UP000235371">
    <property type="component" value="Unassembled WGS sequence"/>
</dbReference>
<feature type="compositionally biased region" description="Polar residues" evidence="1">
    <location>
        <begin position="397"/>
        <end position="408"/>
    </location>
</feature>
<sequence>MIPTDFVDMTTESSKKPLMALGKIPSVDVIRELLGLNAAPVTVKNAFRDITVEWRKNSRTSNSGPATGLVDWHSPAVQKDLHTLAEKFLAEKNNAERFWSASRPWKYDSKLQYPDDKERIIELLVQLFFKQNRYFKNNATYGQWNHKDSESESPREGSTPQRMASIDAPSDKETKKSSRKRPRSETAENTLSPTSNFVDLSGSFGSSPPLPCDRPLPTTKDIYDMPDEQEPVVRQPSSSHTSSFHSKQSQSEQMWDTNPSKRRAKYSLRARTSSRFHDTISDAEFEQLMKEMENEDSSSDEDYTQSPQIAPVAPMMNHMDLGSSGHQPPRQAGSSDTSQIHRETIAMPKRKPNSGSGSSQMPPPPRASKKTPSPQHKPPKSHKIIIKTTKKSFTPSGTSAGAHTTPVTTAGYIPPTVEDDIAEPKAPSVSPSSQPSAKSGNLPRGLQQKDLRNGAAHASRIPIQSASQPTPRPSPLQQNAPVSSASAADKTSSKSPQPFAPRQSKVQNNAPATKPGTAPAATTYEESEPKTKANVSSSENRSQQRPKPQMNFFIVTHEPRDTTVFWPEGMIQGTSLSEFIAGVAKATQRDCIEKLDLTLKTSTSDTKVPVARDDEGSWLIAKKLFTERLKAARTKSKSKGLNDDVNPEIYVEPFYTQAADVEDVEEDAADEDEEISFF</sequence>
<evidence type="ECO:0000313" key="2">
    <source>
        <dbReference type="EMBL" id="PMD64163.1"/>
    </source>
</evidence>
<feature type="compositionally biased region" description="Low complexity" evidence="1">
    <location>
        <begin position="235"/>
        <end position="253"/>
    </location>
</feature>
<feature type="region of interest" description="Disordered" evidence="1">
    <location>
        <begin position="290"/>
        <end position="549"/>
    </location>
</feature>
<feature type="compositionally biased region" description="Polar residues" evidence="1">
    <location>
        <begin position="462"/>
        <end position="482"/>
    </location>
</feature>
<dbReference type="GeneID" id="36594552"/>
<organism evidence="2 3">
    <name type="scientific">Hyaloscypha bicolor E</name>
    <dbReference type="NCBI Taxonomy" id="1095630"/>
    <lineage>
        <taxon>Eukaryota</taxon>
        <taxon>Fungi</taxon>
        <taxon>Dikarya</taxon>
        <taxon>Ascomycota</taxon>
        <taxon>Pezizomycotina</taxon>
        <taxon>Leotiomycetes</taxon>
        <taxon>Helotiales</taxon>
        <taxon>Hyaloscyphaceae</taxon>
        <taxon>Hyaloscypha</taxon>
        <taxon>Hyaloscypha bicolor</taxon>
    </lineage>
</organism>
<feature type="compositionally biased region" description="Acidic residues" evidence="1">
    <location>
        <begin position="293"/>
        <end position="303"/>
    </location>
</feature>
<dbReference type="EMBL" id="KZ613769">
    <property type="protein sequence ID" value="PMD64163.1"/>
    <property type="molecule type" value="Genomic_DNA"/>
</dbReference>
<feature type="compositionally biased region" description="Polar residues" evidence="1">
    <location>
        <begin position="187"/>
        <end position="198"/>
    </location>
</feature>
<feature type="compositionally biased region" description="Low complexity" evidence="1">
    <location>
        <begin position="424"/>
        <end position="439"/>
    </location>
</feature>
<evidence type="ECO:0000256" key="1">
    <source>
        <dbReference type="SAM" id="MobiDB-lite"/>
    </source>
</evidence>
<feature type="compositionally biased region" description="Low complexity" evidence="1">
    <location>
        <begin position="483"/>
        <end position="495"/>
    </location>
</feature>
<dbReference type="OrthoDB" id="5379191at2759"/>
<reference evidence="2 3" key="1">
    <citation type="submission" date="2016-04" db="EMBL/GenBank/DDBJ databases">
        <title>A degradative enzymes factory behind the ericoid mycorrhizal symbiosis.</title>
        <authorList>
            <consortium name="DOE Joint Genome Institute"/>
            <person name="Martino E."/>
            <person name="Morin E."/>
            <person name="Grelet G."/>
            <person name="Kuo A."/>
            <person name="Kohler A."/>
            <person name="Daghino S."/>
            <person name="Barry K."/>
            <person name="Choi C."/>
            <person name="Cichocki N."/>
            <person name="Clum A."/>
            <person name="Copeland A."/>
            <person name="Hainaut M."/>
            <person name="Haridas S."/>
            <person name="Labutti K."/>
            <person name="Lindquist E."/>
            <person name="Lipzen A."/>
            <person name="Khouja H.-R."/>
            <person name="Murat C."/>
            <person name="Ohm R."/>
            <person name="Olson A."/>
            <person name="Spatafora J."/>
            <person name="Veneault-Fourrey C."/>
            <person name="Henrissat B."/>
            <person name="Grigoriev I."/>
            <person name="Martin F."/>
            <person name="Perotto S."/>
        </authorList>
    </citation>
    <scope>NUCLEOTIDE SEQUENCE [LARGE SCALE GENOMIC DNA]</scope>
    <source>
        <strain evidence="2 3">E</strain>
    </source>
</reference>
<feature type="compositionally biased region" description="Polar residues" evidence="1">
    <location>
        <begin position="533"/>
        <end position="546"/>
    </location>
</feature>
<feature type="compositionally biased region" description="Basic residues" evidence="1">
    <location>
        <begin position="377"/>
        <end position="390"/>
    </location>
</feature>
<dbReference type="RefSeq" id="XP_024741067.1">
    <property type="nucleotide sequence ID" value="XM_024886475.1"/>
</dbReference>
<evidence type="ECO:0000313" key="3">
    <source>
        <dbReference type="Proteomes" id="UP000235371"/>
    </source>
</evidence>
<dbReference type="AlphaFoldDB" id="A0A2J6TMA7"/>
<proteinExistence type="predicted"/>
<protein>
    <submittedName>
        <fullName evidence="2">Uncharacterized protein</fullName>
    </submittedName>
</protein>
<feature type="compositionally biased region" description="Basic residues" evidence="1">
    <location>
        <begin position="260"/>
        <end position="270"/>
    </location>
</feature>
<gene>
    <name evidence="2" type="ORF">K444DRAFT_660538</name>
</gene>
<keyword evidence="3" id="KW-1185">Reference proteome</keyword>
<name>A0A2J6TMA7_9HELO</name>
<accession>A0A2J6TMA7</accession>
<feature type="region of interest" description="Disordered" evidence="1">
    <location>
        <begin position="143"/>
        <end position="270"/>
    </location>
</feature>